<name>A0A939BRW8_9BACL</name>
<accession>A0A939BRW8</accession>
<evidence type="ECO:0000256" key="7">
    <source>
        <dbReference type="ARBA" id="ARBA00023016"/>
    </source>
</evidence>
<proteinExistence type="evidence at transcript level"/>
<dbReference type="Pfam" id="PF00012">
    <property type="entry name" value="HSP70"/>
    <property type="match status" value="2"/>
</dbReference>
<dbReference type="CDD" id="cd10234">
    <property type="entry name" value="ASKHA_NBD_HSP70_DnaK-like"/>
    <property type="match status" value="1"/>
</dbReference>
<evidence type="ECO:0000256" key="12">
    <source>
        <dbReference type="SAM" id="MobiDB-lite"/>
    </source>
</evidence>
<evidence type="ECO:0000256" key="6">
    <source>
        <dbReference type="ARBA" id="ARBA00022840"/>
    </source>
</evidence>
<feature type="modified residue" description="Phosphothreonine; by autocatalysis" evidence="9">
    <location>
        <position position="173"/>
    </location>
</feature>
<evidence type="ECO:0000256" key="3">
    <source>
        <dbReference type="ARBA" id="ARBA00014415"/>
    </source>
</evidence>
<dbReference type="GO" id="GO:0005524">
    <property type="term" value="F:ATP binding"/>
    <property type="evidence" value="ECO:0007669"/>
    <property type="project" value="UniProtKB-UniRule"/>
</dbReference>
<evidence type="ECO:0000313" key="14">
    <source>
        <dbReference type="Proteomes" id="UP000717624"/>
    </source>
</evidence>
<dbReference type="EMBL" id="JAFBEB010000004">
    <property type="protein sequence ID" value="MBM7589878.1"/>
    <property type="molecule type" value="Genomic_DNA"/>
</dbReference>
<dbReference type="SUPFAM" id="SSF53067">
    <property type="entry name" value="Actin-like ATPase domain"/>
    <property type="match status" value="2"/>
</dbReference>
<evidence type="ECO:0000256" key="2">
    <source>
        <dbReference type="ARBA" id="ARBA00007381"/>
    </source>
</evidence>
<dbReference type="PRINTS" id="PR00301">
    <property type="entry name" value="HEATSHOCK70"/>
</dbReference>
<keyword evidence="11" id="KW-0175">Coiled coil</keyword>
<dbReference type="PANTHER" id="PTHR19375">
    <property type="entry name" value="HEAT SHOCK PROTEIN 70KDA"/>
    <property type="match status" value="1"/>
</dbReference>
<evidence type="ECO:0000256" key="9">
    <source>
        <dbReference type="HAMAP-Rule" id="MF_00332"/>
    </source>
</evidence>
<gene>
    <name evidence="9" type="primary">dnaK</name>
    <name evidence="13" type="ORF">JOD01_001479</name>
</gene>
<dbReference type="InterPro" id="IPR012725">
    <property type="entry name" value="Chaperone_DnaK"/>
</dbReference>
<evidence type="ECO:0000256" key="1">
    <source>
        <dbReference type="ARBA" id="ARBA00002290"/>
    </source>
</evidence>
<comment type="function">
    <text evidence="1 9">Acts as a chaperone.</text>
</comment>
<keyword evidence="7 9" id="KW-0346">Stress response</keyword>
<dbReference type="NCBIfam" id="TIGR02350">
    <property type="entry name" value="prok_dnaK"/>
    <property type="match status" value="1"/>
</dbReference>
<keyword evidence="4 9" id="KW-0597">Phosphoprotein</keyword>
<dbReference type="InterPro" id="IPR043129">
    <property type="entry name" value="ATPase_NBD"/>
</dbReference>
<comment type="caution">
    <text evidence="13">The sequence shown here is derived from an EMBL/GenBank/DDBJ whole genome shotgun (WGS) entry which is preliminary data.</text>
</comment>
<feature type="region of interest" description="Disordered" evidence="12">
    <location>
        <begin position="579"/>
        <end position="613"/>
    </location>
</feature>
<dbReference type="InterPro" id="IPR029047">
    <property type="entry name" value="HSP70_peptide-bd_sf"/>
</dbReference>
<dbReference type="FunFam" id="2.60.34.10:FF:000014">
    <property type="entry name" value="Chaperone protein DnaK HSP70"/>
    <property type="match status" value="1"/>
</dbReference>
<keyword evidence="6 9" id="KW-0067">ATP-binding</keyword>
<organism evidence="13 14">
    <name type="scientific">Brevibacillus fulvus</name>
    <dbReference type="NCBI Taxonomy" id="1125967"/>
    <lineage>
        <taxon>Bacteria</taxon>
        <taxon>Bacillati</taxon>
        <taxon>Bacillota</taxon>
        <taxon>Bacilli</taxon>
        <taxon>Bacillales</taxon>
        <taxon>Paenibacillaceae</taxon>
        <taxon>Brevibacillus</taxon>
    </lineage>
</organism>
<dbReference type="InterPro" id="IPR018181">
    <property type="entry name" value="Heat_shock_70_CS"/>
</dbReference>
<dbReference type="HAMAP" id="MF_00332">
    <property type="entry name" value="DnaK"/>
    <property type="match status" value="1"/>
</dbReference>
<evidence type="ECO:0000256" key="8">
    <source>
        <dbReference type="ARBA" id="ARBA00023186"/>
    </source>
</evidence>
<dbReference type="GO" id="GO:0140662">
    <property type="term" value="F:ATP-dependent protein folding chaperone"/>
    <property type="evidence" value="ECO:0007669"/>
    <property type="project" value="InterPro"/>
</dbReference>
<dbReference type="AlphaFoldDB" id="A0A939BRW8"/>
<dbReference type="InterPro" id="IPR029048">
    <property type="entry name" value="HSP70_C_sf"/>
</dbReference>
<keyword evidence="5 9" id="KW-0547">Nucleotide-binding</keyword>
<dbReference type="Gene3D" id="3.30.420.40">
    <property type="match status" value="2"/>
</dbReference>
<protein>
    <recommendedName>
        <fullName evidence="3 9">Chaperone protein DnaK</fullName>
    </recommendedName>
    <alternativeName>
        <fullName evidence="9">HSP70</fullName>
    </alternativeName>
    <alternativeName>
        <fullName evidence="9">Heat shock 70 kDa protein</fullName>
    </alternativeName>
    <alternativeName>
        <fullName evidence="9">Heat shock protein 70</fullName>
    </alternativeName>
</protein>
<reference evidence="13" key="1">
    <citation type="submission" date="2021-01" db="EMBL/GenBank/DDBJ databases">
        <title>Genomic Encyclopedia of Type Strains, Phase IV (KMG-IV): sequencing the most valuable type-strain genomes for metagenomic binning, comparative biology and taxonomic classification.</title>
        <authorList>
            <person name="Goeker M."/>
        </authorList>
    </citation>
    <scope>NUCLEOTIDE SEQUENCE</scope>
    <source>
        <strain evidence="13">DSM 25523</strain>
    </source>
</reference>
<dbReference type="SUPFAM" id="SSF100934">
    <property type="entry name" value="Heat shock protein 70kD (HSP70), C-terminal subdomain"/>
    <property type="match status" value="1"/>
</dbReference>
<dbReference type="InterPro" id="IPR013126">
    <property type="entry name" value="Hsp_70_fam"/>
</dbReference>
<dbReference type="PROSITE" id="PS00329">
    <property type="entry name" value="HSP70_2"/>
    <property type="match status" value="1"/>
</dbReference>
<keyword evidence="14" id="KW-1185">Reference proteome</keyword>
<sequence>MSRVIGIDLGTTNSCVAVMEGGEPIVIANAEGNRTTPSVVAFKNGERIVGEAAKRQAITNPDNTVISIKRWMGTDHKVTLEGKDYTPQEVSAMILQKLKADAEAYLGQPVTQAVITVPAYFNDSQRQATKDAGKIAGLEVLRIVNEPTAAALAYGIEKSEDQTVLVFDLGGGTFDVSILELSDGFFEVKATSGDNRLGGDDFDQVIIDYLVSEFKKEHGIDLSKDRMALQRLKDAAEKAKKDLSGVLTTTISLPFITADATGPKHLELNLTRAKFEELSANLVERTMGPTRQALQDAGLTPNDIDRVILVGGSTRIPAVQEAIKKFIGKEPHKGVNPDEVVALGAAVQAGVLTGDVKDVVLLDVTPLSLGIETLGGVFTKLIDRNTTIPTSKSQVFSTAADNQTSVEIHVLQGERPMAADNKTLGRFQLTDIPPAPRGIPQIEVSFDIDANGIVNVRAKDLGTGKEQRITITSNSGLSDEEIERMVKEAEMNAEADRKRKEEVEVRNEADQLVFTTEKTLKEVEGKVDQAEVDKANAAKDKLKQALEGGNIEEIKAAKDELSQVVQQISIKLYEQAAQAAQAQGQAETAGAQGGSAKDNVVDADYEVVDEDKK</sequence>
<dbReference type="Gene3D" id="3.90.640.10">
    <property type="entry name" value="Actin, Chain A, domain 4"/>
    <property type="match status" value="1"/>
</dbReference>
<keyword evidence="8 9" id="KW-0143">Chaperone</keyword>
<dbReference type="NCBIfam" id="NF001413">
    <property type="entry name" value="PRK00290.1"/>
    <property type="match status" value="1"/>
</dbReference>
<evidence type="ECO:0000256" key="10">
    <source>
        <dbReference type="RuleBase" id="RU003322"/>
    </source>
</evidence>
<dbReference type="FunFam" id="3.30.420.40:FF:000071">
    <property type="entry name" value="Molecular chaperone DnaK"/>
    <property type="match status" value="1"/>
</dbReference>
<dbReference type="Proteomes" id="UP000717624">
    <property type="component" value="Unassembled WGS sequence"/>
</dbReference>
<comment type="induction">
    <text evidence="9">By stress conditions e.g. heat shock.</text>
</comment>
<evidence type="ECO:0000256" key="5">
    <source>
        <dbReference type="ARBA" id="ARBA00022741"/>
    </source>
</evidence>
<dbReference type="SUPFAM" id="SSF100920">
    <property type="entry name" value="Heat shock protein 70kD (HSP70), peptide-binding domain"/>
    <property type="match status" value="1"/>
</dbReference>
<dbReference type="PROSITE" id="PS01036">
    <property type="entry name" value="HSP70_3"/>
    <property type="match status" value="1"/>
</dbReference>
<evidence type="ECO:0000256" key="4">
    <source>
        <dbReference type="ARBA" id="ARBA00022553"/>
    </source>
</evidence>
<dbReference type="FunFam" id="1.20.1270.10:FF:000001">
    <property type="entry name" value="Molecular chaperone DnaK"/>
    <property type="match status" value="1"/>
</dbReference>
<dbReference type="RefSeq" id="WP_204517604.1">
    <property type="nucleotide sequence ID" value="NZ_BAABIN010000007.1"/>
</dbReference>
<feature type="compositionally biased region" description="Low complexity" evidence="12">
    <location>
        <begin position="579"/>
        <end position="598"/>
    </location>
</feature>
<dbReference type="FunFam" id="3.90.640.10:FF:000003">
    <property type="entry name" value="Molecular chaperone DnaK"/>
    <property type="match status" value="1"/>
</dbReference>
<comment type="similarity">
    <text evidence="2 9 10">Belongs to the heat shock protein 70 family.</text>
</comment>
<dbReference type="PROSITE" id="PS00297">
    <property type="entry name" value="HSP70_1"/>
    <property type="match status" value="1"/>
</dbReference>
<evidence type="ECO:0000313" key="13">
    <source>
        <dbReference type="EMBL" id="MBM7589878.1"/>
    </source>
</evidence>
<feature type="coiled-coil region" evidence="11">
    <location>
        <begin position="486"/>
        <end position="571"/>
    </location>
</feature>
<evidence type="ECO:0000256" key="11">
    <source>
        <dbReference type="SAM" id="Coils"/>
    </source>
</evidence>
<dbReference type="GO" id="GO:0051082">
    <property type="term" value="F:unfolded protein binding"/>
    <property type="evidence" value="ECO:0007669"/>
    <property type="project" value="InterPro"/>
</dbReference>
<dbReference type="Gene3D" id="2.60.34.10">
    <property type="entry name" value="Substrate Binding Domain Of DNAk, Chain A, domain 1"/>
    <property type="match status" value="1"/>
</dbReference>
<dbReference type="Gene3D" id="1.20.1270.10">
    <property type="match status" value="1"/>
</dbReference>
<feature type="compositionally biased region" description="Acidic residues" evidence="12">
    <location>
        <begin position="601"/>
        <end position="613"/>
    </location>
</feature>